<protein>
    <submittedName>
        <fullName evidence="9">Endoglucanase</fullName>
    </submittedName>
</protein>
<keyword evidence="3" id="KW-0645">Protease</keyword>
<evidence type="ECO:0000313" key="10">
    <source>
        <dbReference type="Proteomes" id="UP000243819"/>
    </source>
</evidence>
<comment type="cofactor">
    <cofactor evidence="8">
        <name>a divalent metal cation</name>
        <dbReference type="ChEBI" id="CHEBI:60240"/>
    </cofactor>
    <text evidence="8">Binds 2 divalent metal cations per subunit.</text>
</comment>
<feature type="binding site" evidence="8">
    <location>
        <position position="316"/>
    </location>
    <ligand>
        <name>Zn(2+)</name>
        <dbReference type="ChEBI" id="CHEBI:29105"/>
        <label>2</label>
    </ligand>
</feature>
<dbReference type="InterPro" id="IPR023367">
    <property type="entry name" value="Peptidase_M42_dom2"/>
</dbReference>
<feature type="active site" description="Proton acceptor" evidence="7">
    <location>
        <position position="205"/>
    </location>
</feature>
<dbReference type="InterPro" id="IPR008007">
    <property type="entry name" value="Peptidase_M42"/>
</dbReference>
<dbReference type="GO" id="GO:0006508">
    <property type="term" value="P:proteolysis"/>
    <property type="evidence" value="ECO:0007669"/>
    <property type="project" value="UniProtKB-KW"/>
</dbReference>
<feature type="binding site" evidence="8">
    <location>
        <position position="64"/>
    </location>
    <ligand>
        <name>Zn(2+)</name>
        <dbReference type="ChEBI" id="CHEBI:29105"/>
        <label>1</label>
    </ligand>
</feature>
<dbReference type="PIRSF" id="PIRSF001123">
    <property type="entry name" value="PepA_GA"/>
    <property type="match status" value="1"/>
</dbReference>
<sequence length="348" mass="38027">MDLQLLKRLTEAPGIPGREEKIRSIVIDELNDHVDEIKVDVIGNVIAYKKGKGENPKKVMISAHMDEIGFIVSFIDDKGFLRLNPVGGFDPRTLVSQRVKVHGREELDGVLMPGVKPVHLMSPEEAKKPLAVSDFFVDIGRSKEEAEKLVRIGDFVTLERNFVEIGANFSAKALDDRAGVYIMIEAIKRLKDHEVDIYAVGSVQEEVGLRGATTGAFGIQPDIGVALDVTIAGDIPGSSPHTQVTALGNGAAIKVMDSASISNYKLVDFMRELAEEGNIKYQMEILPRGGTDAGAIERVRTGCPVITLSLPTRYVHSNVETANKEDLKATIDLLVKFLENAHKGDFTL</sequence>
<keyword evidence="10" id="KW-1185">Reference proteome</keyword>
<dbReference type="SUPFAM" id="SSF53187">
    <property type="entry name" value="Zn-dependent exopeptidases"/>
    <property type="match status" value="1"/>
</dbReference>
<dbReference type="OrthoDB" id="9772053at2"/>
<dbReference type="Proteomes" id="UP000243819">
    <property type="component" value="Unassembled WGS sequence"/>
</dbReference>
<evidence type="ECO:0000256" key="5">
    <source>
        <dbReference type="ARBA" id="ARBA00022801"/>
    </source>
</evidence>
<evidence type="ECO:0000256" key="4">
    <source>
        <dbReference type="ARBA" id="ARBA00022723"/>
    </source>
</evidence>
<dbReference type="Pfam" id="PF05343">
    <property type="entry name" value="Peptidase_M42"/>
    <property type="match status" value="1"/>
</dbReference>
<evidence type="ECO:0000256" key="3">
    <source>
        <dbReference type="ARBA" id="ARBA00022670"/>
    </source>
</evidence>
<dbReference type="Gene3D" id="3.40.630.10">
    <property type="entry name" value="Zn peptidases"/>
    <property type="match status" value="1"/>
</dbReference>
<comment type="similarity">
    <text evidence="1 6">Belongs to the peptidase M42 family.</text>
</comment>
<dbReference type="PANTHER" id="PTHR32481:SF0">
    <property type="entry name" value="AMINOPEPTIDASE YPDE-RELATED"/>
    <property type="match status" value="1"/>
</dbReference>
<dbReference type="EMBL" id="FOIF01000037">
    <property type="protein sequence ID" value="SET04750.1"/>
    <property type="molecule type" value="Genomic_DNA"/>
</dbReference>
<feature type="binding site" evidence="8">
    <location>
        <position position="175"/>
    </location>
    <ligand>
        <name>Zn(2+)</name>
        <dbReference type="ChEBI" id="CHEBI:29105"/>
        <label>1</label>
    </ligand>
</feature>
<proteinExistence type="inferred from homology"/>
<accession>A0A1I0BD48</accession>
<evidence type="ECO:0000313" key="9">
    <source>
        <dbReference type="EMBL" id="SET04750.1"/>
    </source>
</evidence>
<feature type="binding site" evidence="8">
    <location>
        <position position="206"/>
    </location>
    <ligand>
        <name>Zn(2+)</name>
        <dbReference type="ChEBI" id="CHEBI:29105"/>
        <label>2</label>
    </ligand>
</feature>
<feature type="binding site" evidence="8">
    <location>
        <position position="228"/>
    </location>
    <ligand>
        <name>Zn(2+)</name>
        <dbReference type="ChEBI" id="CHEBI:29105"/>
        <label>1</label>
    </ligand>
</feature>
<dbReference type="SUPFAM" id="SSF101821">
    <property type="entry name" value="Aminopeptidase/glucanase lid domain"/>
    <property type="match status" value="1"/>
</dbReference>
<name>A0A1I0BD48_9FIRM</name>
<dbReference type="CDD" id="cd05656">
    <property type="entry name" value="M42_Frv"/>
    <property type="match status" value="1"/>
</dbReference>
<dbReference type="STRING" id="1120990.SAMN03080614_103713"/>
<keyword evidence="5" id="KW-0378">Hydrolase</keyword>
<evidence type="ECO:0000256" key="1">
    <source>
        <dbReference type="ARBA" id="ARBA00006272"/>
    </source>
</evidence>
<dbReference type="RefSeq" id="WP_091351091.1">
    <property type="nucleotide sequence ID" value="NZ_FOIF01000037.1"/>
</dbReference>
<reference evidence="10" key="1">
    <citation type="submission" date="2016-10" db="EMBL/GenBank/DDBJ databases">
        <authorList>
            <person name="Varghese N."/>
            <person name="Submissions S."/>
        </authorList>
    </citation>
    <scope>NUCLEOTIDE SEQUENCE [LARGE SCALE GENOMIC DNA]</scope>
    <source>
        <strain evidence="10">DSM 13577</strain>
    </source>
</reference>
<evidence type="ECO:0000256" key="6">
    <source>
        <dbReference type="PIRNR" id="PIRNR001123"/>
    </source>
</evidence>
<keyword evidence="2" id="KW-0031">Aminopeptidase</keyword>
<dbReference type="GO" id="GO:0004177">
    <property type="term" value="F:aminopeptidase activity"/>
    <property type="evidence" value="ECO:0007669"/>
    <property type="project" value="UniProtKB-UniRule"/>
</dbReference>
<keyword evidence="4 8" id="KW-0479">Metal-binding</keyword>
<gene>
    <name evidence="9" type="ORF">SAMN03080614_103713</name>
</gene>
<evidence type="ECO:0000256" key="7">
    <source>
        <dbReference type="PIRSR" id="PIRSR001123-1"/>
    </source>
</evidence>
<dbReference type="Gene3D" id="2.40.30.40">
    <property type="entry name" value="Peptidase M42, domain 2"/>
    <property type="match status" value="1"/>
</dbReference>
<dbReference type="PANTHER" id="PTHR32481">
    <property type="entry name" value="AMINOPEPTIDASE"/>
    <property type="match status" value="1"/>
</dbReference>
<feature type="binding site" evidence="8">
    <location>
        <position position="175"/>
    </location>
    <ligand>
        <name>Zn(2+)</name>
        <dbReference type="ChEBI" id="CHEBI:29105"/>
        <label>2</label>
    </ligand>
</feature>
<organism evidence="9 10">
    <name type="scientific">Anaerobranca gottschalkii DSM 13577</name>
    <dbReference type="NCBI Taxonomy" id="1120990"/>
    <lineage>
        <taxon>Bacteria</taxon>
        <taxon>Bacillati</taxon>
        <taxon>Bacillota</taxon>
        <taxon>Clostridia</taxon>
        <taxon>Eubacteriales</taxon>
        <taxon>Proteinivoracaceae</taxon>
        <taxon>Anaerobranca</taxon>
    </lineage>
</organism>
<evidence type="ECO:0000256" key="8">
    <source>
        <dbReference type="PIRSR" id="PIRSR001123-2"/>
    </source>
</evidence>
<dbReference type="AlphaFoldDB" id="A0A1I0BD48"/>
<dbReference type="InterPro" id="IPR051464">
    <property type="entry name" value="Peptidase_M42_aminopept"/>
</dbReference>
<evidence type="ECO:0000256" key="2">
    <source>
        <dbReference type="ARBA" id="ARBA00022438"/>
    </source>
</evidence>
<dbReference type="GO" id="GO:0046872">
    <property type="term" value="F:metal ion binding"/>
    <property type="evidence" value="ECO:0007669"/>
    <property type="project" value="UniProtKB-UniRule"/>
</dbReference>